<gene>
    <name evidence="2" type="primary">galE</name>
    <name evidence="2" type="ORF">Dpo_13c00470</name>
</gene>
<reference evidence="2 3" key="1">
    <citation type="journal article" date="2013" name="Genome Announc.">
        <title>Draft Genome Sequence of Desulfotignum phosphitoxidans DSM 13687 Strain FiPS-3.</title>
        <authorList>
            <person name="Poehlein A."/>
            <person name="Daniel R."/>
            <person name="Simeonova D.D."/>
        </authorList>
    </citation>
    <scope>NUCLEOTIDE SEQUENCE [LARGE SCALE GENOMIC DNA]</scope>
    <source>
        <strain evidence="2 3">DSM 13687</strain>
    </source>
</reference>
<dbReference type="RefSeq" id="WP_006968343.1">
    <property type="nucleotide sequence ID" value="NZ_APJX01000013.1"/>
</dbReference>
<dbReference type="InterPro" id="IPR050177">
    <property type="entry name" value="Lipid_A_modif_metabolic_enz"/>
</dbReference>
<dbReference type="OrthoDB" id="9795501at2"/>
<dbReference type="PANTHER" id="PTHR43245">
    <property type="entry name" value="BIFUNCTIONAL POLYMYXIN RESISTANCE PROTEIN ARNA"/>
    <property type="match status" value="1"/>
</dbReference>
<proteinExistence type="predicted"/>
<comment type="caution">
    <text evidence="2">The sequence shown here is derived from an EMBL/GenBank/DDBJ whole genome shotgun (WGS) entry which is preliminary data.</text>
</comment>
<dbReference type="PATRIC" id="fig|1286635.3.peg.4370"/>
<dbReference type="InterPro" id="IPR036291">
    <property type="entry name" value="NAD(P)-bd_dom_sf"/>
</dbReference>
<dbReference type="EMBL" id="APJX01000013">
    <property type="protein sequence ID" value="EMS77649.1"/>
    <property type="molecule type" value="Genomic_DNA"/>
</dbReference>
<evidence type="ECO:0000313" key="2">
    <source>
        <dbReference type="EMBL" id="EMS77649.1"/>
    </source>
</evidence>
<dbReference type="AlphaFoldDB" id="S0FWY1"/>
<organism evidence="2 3">
    <name type="scientific">Desulfotignum phosphitoxidans DSM 13687</name>
    <dbReference type="NCBI Taxonomy" id="1286635"/>
    <lineage>
        <taxon>Bacteria</taxon>
        <taxon>Pseudomonadati</taxon>
        <taxon>Thermodesulfobacteriota</taxon>
        <taxon>Desulfobacteria</taxon>
        <taxon>Desulfobacterales</taxon>
        <taxon>Desulfobacteraceae</taxon>
        <taxon>Desulfotignum</taxon>
    </lineage>
</organism>
<dbReference type="Gene3D" id="3.40.50.720">
    <property type="entry name" value="NAD(P)-binding Rossmann-like Domain"/>
    <property type="match status" value="1"/>
</dbReference>
<keyword evidence="3" id="KW-1185">Reference proteome</keyword>
<dbReference type="SUPFAM" id="SSF51735">
    <property type="entry name" value="NAD(P)-binding Rossmann-fold domains"/>
    <property type="match status" value="1"/>
</dbReference>
<feature type="domain" description="NAD-dependent epimerase/dehydratase" evidence="1">
    <location>
        <begin position="3"/>
        <end position="242"/>
    </location>
</feature>
<evidence type="ECO:0000259" key="1">
    <source>
        <dbReference type="Pfam" id="PF01370"/>
    </source>
</evidence>
<accession>S0FWY1</accession>
<dbReference type="CDD" id="cd08946">
    <property type="entry name" value="SDR_e"/>
    <property type="match status" value="1"/>
</dbReference>
<evidence type="ECO:0000313" key="3">
    <source>
        <dbReference type="Proteomes" id="UP000014216"/>
    </source>
</evidence>
<protein>
    <submittedName>
        <fullName evidence="2">PutativeUDP-glucose 4-epimerase GalE</fullName>
    </submittedName>
</protein>
<dbReference type="Pfam" id="PF01370">
    <property type="entry name" value="Epimerase"/>
    <property type="match status" value="1"/>
</dbReference>
<sequence>MKILITGNTGYIGPVLVRHLRKALPDAELIGFDSGFFTHCLTAVQYMPEFDLNAQYWGDIRNFPDELLKGVDAVVHLCAVSNDPMGNRFESVTRDINFEASRNLALSAKKQGVKAFVFASSCSMYGYAEGGPRKESDPLNPLTAYARSKVAVEKELEKLGSTDFAVTSLRFSTACGMSRRLRLDLVLNDFVACAVAAGEITVLSDGTPWRPLIDVKDMSRAIDWGISRKPDMGGAFLAVNVGCSEWNYQVKDLAEAVAKSVPGTKVSINTNAQPDKRSYQVDFSQFAELAPDYQPQVTLQQSIEELREGLEQMGFADKNFRESQFMRLKMLDTHIAENVLNEQLFWKNRHHFNSIISSSNMISKPGQNGPGFEKSQESSGFFHNVIAGKTEDVWNDI</sequence>
<dbReference type="Proteomes" id="UP000014216">
    <property type="component" value="Unassembled WGS sequence"/>
</dbReference>
<dbReference type="PANTHER" id="PTHR43245:SF23">
    <property type="entry name" value="NAD(P)-BINDING DOMAIN-CONTAINING PROTEIN"/>
    <property type="match status" value="1"/>
</dbReference>
<name>S0FWY1_9BACT</name>
<dbReference type="InterPro" id="IPR001509">
    <property type="entry name" value="Epimerase_deHydtase"/>
</dbReference>